<feature type="region of interest" description="Disordered" evidence="1">
    <location>
        <begin position="94"/>
        <end position="225"/>
    </location>
</feature>
<feature type="compositionally biased region" description="Low complexity" evidence="1">
    <location>
        <begin position="154"/>
        <end position="164"/>
    </location>
</feature>
<evidence type="ECO:0000256" key="1">
    <source>
        <dbReference type="SAM" id="MobiDB-lite"/>
    </source>
</evidence>
<evidence type="ECO:0008006" key="6">
    <source>
        <dbReference type="Google" id="ProtNLM"/>
    </source>
</evidence>
<feature type="compositionally biased region" description="Polar residues" evidence="1">
    <location>
        <begin position="201"/>
        <end position="225"/>
    </location>
</feature>
<dbReference type="OrthoDB" id="5654197at2"/>
<keyword evidence="5" id="KW-1185">Reference proteome</keyword>
<dbReference type="AlphaFoldDB" id="A0A317TX82"/>
<reference evidence="2 4" key="1">
    <citation type="submission" date="2018-05" db="EMBL/GenBank/DDBJ databases">
        <title>Legionella qingyii sp.nov., whole genome shotgun sequence.</title>
        <authorList>
            <person name="Wu H."/>
            <person name="Zhu Q."/>
            <person name="Hu C."/>
        </authorList>
    </citation>
    <scope>NUCLEOTIDE SEQUENCE [LARGE SCALE GENOMIC DNA]</scope>
    <source>
        <strain evidence="2 4">HEB18</strain>
    </source>
</reference>
<evidence type="ECO:0000313" key="3">
    <source>
        <dbReference type="EMBL" id="RUR19151.1"/>
    </source>
</evidence>
<protein>
    <recommendedName>
        <fullName evidence="6">Phasin domain-containing protein</fullName>
    </recommendedName>
</protein>
<dbReference type="Proteomes" id="UP000247152">
    <property type="component" value="Unassembled WGS sequence"/>
</dbReference>
<evidence type="ECO:0000313" key="2">
    <source>
        <dbReference type="EMBL" id="PWY54054.1"/>
    </source>
</evidence>
<sequence length="225" mass="25277">MKNEFFDQKFFNNFDAPMKKLMELNVKMMQNLSLMKPMDLSSIKRPEDYFEKNIELFMQNSHMTLNYMRDMFNILESHWLNVSRNLDQNTKKMMSEVSATMEQSTKKASAAAKSTAKKVSSSVKKASSPAKKGAPTAQKASSPVNKVSEKKNTKITSKTTSSLKTKQEAKSTTPKSTVIPKEPMAQNATKGNIIAEKNMPKLNNLTEKSNPNIQNLGKSNPITNQ</sequence>
<dbReference type="EMBL" id="QHJG01000047">
    <property type="protein sequence ID" value="PWY54054.1"/>
    <property type="molecule type" value="Genomic_DNA"/>
</dbReference>
<dbReference type="EMBL" id="RZGX01000031">
    <property type="protein sequence ID" value="RUR19151.1"/>
    <property type="molecule type" value="Genomic_DNA"/>
</dbReference>
<reference evidence="3 5" key="2">
    <citation type="submission" date="2018-12" db="EMBL/GenBank/DDBJ databases">
        <title>Legionella sp,whole genome shotgun sequence.</title>
        <authorList>
            <person name="Wu H."/>
        </authorList>
    </citation>
    <scope>NUCLEOTIDE SEQUENCE [LARGE SCALE GENOMIC DNA]</scope>
    <source>
        <strain evidence="3">Km489</strain>
        <strain evidence="5">km489</strain>
    </source>
</reference>
<organism evidence="2 4">
    <name type="scientific">Legionella qingyii</name>
    <dbReference type="NCBI Taxonomy" id="2184757"/>
    <lineage>
        <taxon>Bacteria</taxon>
        <taxon>Pseudomonadati</taxon>
        <taxon>Pseudomonadota</taxon>
        <taxon>Gammaproteobacteria</taxon>
        <taxon>Legionellales</taxon>
        <taxon>Legionellaceae</taxon>
        <taxon>Legionella</taxon>
    </lineage>
</organism>
<evidence type="ECO:0000313" key="4">
    <source>
        <dbReference type="Proteomes" id="UP000247152"/>
    </source>
</evidence>
<evidence type="ECO:0000313" key="5">
    <source>
        <dbReference type="Proteomes" id="UP000287374"/>
    </source>
</evidence>
<accession>A0A317TX82</accession>
<name>A0A317TX82_9GAMM</name>
<proteinExistence type="predicted"/>
<dbReference type="RefSeq" id="WP_110144071.1">
    <property type="nucleotide sequence ID" value="NZ_QHJG01000047.1"/>
</dbReference>
<dbReference type="Proteomes" id="UP000287374">
    <property type="component" value="Unassembled WGS sequence"/>
</dbReference>
<comment type="caution">
    <text evidence="2">The sequence shown here is derived from an EMBL/GenBank/DDBJ whole genome shotgun (WGS) entry which is preliminary data.</text>
</comment>
<gene>
    <name evidence="2" type="ORF">DGG96_19050</name>
    <name evidence="3" type="ORF">ELY20_16055</name>
</gene>
<feature type="compositionally biased region" description="Low complexity" evidence="1">
    <location>
        <begin position="106"/>
        <end position="137"/>
    </location>
</feature>